<feature type="compositionally biased region" description="Polar residues" evidence="1">
    <location>
        <begin position="398"/>
        <end position="413"/>
    </location>
</feature>
<feature type="compositionally biased region" description="Polar residues" evidence="1">
    <location>
        <begin position="21"/>
        <end position="39"/>
    </location>
</feature>
<accession>A0A9W9C4U1</accession>
<name>A0A9W9C4U1_9PLEO</name>
<feature type="compositionally biased region" description="Basic and acidic residues" evidence="1">
    <location>
        <begin position="199"/>
        <end position="213"/>
    </location>
</feature>
<keyword evidence="3" id="KW-1185">Reference proteome</keyword>
<evidence type="ECO:0000313" key="2">
    <source>
        <dbReference type="EMBL" id="KAJ4343561.1"/>
    </source>
</evidence>
<evidence type="ECO:0000313" key="3">
    <source>
        <dbReference type="Proteomes" id="UP001140562"/>
    </source>
</evidence>
<organism evidence="2 3">
    <name type="scientific">Didymella glomerata</name>
    <dbReference type="NCBI Taxonomy" id="749621"/>
    <lineage>
        <taxon>Eukaryota</taxon>
        <taxon>Fungi</taxon>
        <taxon>Dikarya</taxon>
        <taxon>Ascomycota</taxon>
        <taxon>Pezizomycotina</taxon>
        <taxon>Dothideomycetes</taxon>
        <taxon>Pleosporomycetidae</taxon>
        <taxon>Pleosporales</taxon>
        <taxon>Pleosporineae</taxon>
        <taxon>Didymellaceae</taxon>
        <taxon>Didymella</taxon>
    </lineage>
</organism>
<feature type="region of interest" description="Disordered" evidence="1">
    <location>
        <begin position="398"/>
        <end position="540"/>
    </location>
</feature>
<feature type="region of interest" description="Disordered" evidence="1">
    <location>
        <begin position="193"/>
        <end position="226"/>
    </location>
</feature>
<dbReference type="AlphaFoldDB" id="A0A9W9C4U1"/>
<dbReference type="Proteomes" id="UP001140562">
    <property type="component" value="Unassembled WGS sequence"/>
</dbReference>
<gene>
    <name evidence="2" type="ORF">N0V87_000328</name>
</gene>
<dbReference type="OrthoDB" id="3798768at2759"/>
<proteinExistence type="predicted"/>
<protein>
    <submittedName>
        <fullName evidence="2">Uncharacterized protein</fullName>
    </submittedName>
</protein>
<sequence>MNSRCTSDTNSPNSNPPISSGRTSGTYTPSSHASNNDWNMANEMEKHAFPPRPVAPNPYHWQGYAEIQHSQLLPQINIEQQRPIVATSQATVASAARQTQHYYAPSPPAPRYGTEITPDCDIMAPVAPLVASEGAVGVVKEVTLEPQPASTKRRVSFTPSTQPPVTIIQATAAHASTLTHQPHTVTLDQLKAVKSQQRSRSDAGNEPMPRDFALETGTSTLPGPKISRRSSVRKLFGSAAQGLLTALRMGEPPVEFKADDTFADWKTYLSLFNQKEENMEDAFDPFQDSIENAFDAKYKELLGEGKFLIDERAEAELPAEVPIELPVHQADIVPTEDADTWLAHRTAEEAFSEVRDAYTGSARRRLSISKLVIHPPKPRTYPVGPDFLRAPLCRACSTPCSAKTTSAPQSVGTVSLEPDSAGDDQHYSTPDSAESLEPKAEVELDQPKTPSPPPSRLPRATSVDRSRRSISHRTPPNRRQNTAQSAEGSTLQVRKDSTQTGSPTKPTAKPFGNPPAQSHTPSQDSERYAKIQNLNPQRWK</sequence>
<feature type="compositionally biased region" description="Polar residues" evidence="1">
    <location>
        <begin position="472"/>
        <end position="505"/>
    </location>
</feature>
<comment type="caution">
    <text evidence="2">The sequence shown here is derived from an EMBL/GenBank/DDBJ whole genome shotgun (WGS) entry which is preliminary data.</text>
</comment>
<feature type="compositionally biased region" description="Low complexity" evidence="1">
    <location>
        <begin position="10"/>
        <end position="20"/>
    </location>
</feature>
<feature type="compositionally biased region" description="Basic and acidic residues" evidence="1">
    <location>
        <begin position="436"/>
        <end position="446"/>
    </location>
</feature>
<reference evidence="2" key="1">
    <citation type="submission" date="2022-10" db="EMBL/GenBank/DDBJ databases">
        <title>Tapping the CABI collections for fungal endophytes: first genome assemblies for Collariella, Neodidymelliopsis, Ascochyta clinopodiicola, Didymella pomorum, Didymosphaeria variabile, Neocosmospora piperis and Neocucurbitaria cava.</title>
        <authorList>
            <person name="Hill R."/>
        </authorList>
    </citation>
    <scope>NUCLEOTIDE SEQUENCE</scope>
    <source>
        <strain evidence="2">IMI 360193</strain>
    </source>
</reference>
<dbReference type="EMBL" id="JAPEUV010000002">
    <property type="protein sequence ID" value="KAJ4343561.1"/>
    <property type="molecule type" value="Genomic_DNA"/>
</dbReference>
<evidence type="ECO:0000256" key="1">
    <source>
        <dbReference type="SAM" id="MobiDB-lite"/>
    </source>
</evidence>
<feature type="region of interest" description="Disordered" evidence="1">
    <location>
        <begin position="1"/>
        <end position="42"/>
    </location>
</feature>